<dbReference type="InterPro" id="IPR001279">
    <property type="entry name" value="Metallo-B-lactamas"/>
</dbReference>
<feature type="domain" description="Metallo-beta-lactamase" evidence="5">
    <location>
        <begin position="65"/>
        <end position="261"/>
    </location>
</feature>
<dbReference type="SMART" id="SM00849">
    <property type="entry name" value="Lactamase_B"/>
    <property type="match status" value="1"/>
</dbReference>
<dbReference type="InterPro" id="IPR036866">
    <property type="entry name" value="RibonucZ/Hydroxyglut_hydro"/>
</dbReference>
<comment type="caution">
    <text evidence="6">The sequence shown here is derived from an EMBL/GenBank/DDBJ whole genome shotgun (WGS) entry which is preliminary data.</text>
</comment>
<dbReference type="CDD" id="cd07720">
    <property type="entry name" value="OPHC2-like_MBL-fold"/>
    <property type="match status" value="1"/>
</dbReference>
<keyword evidence="7" id="KW-1185">Reference proteome</keyword>
<sequence length="290" mass="32142">MIKQQVPGYFRIQLGDYEITALYDGFTAGTTDSYYGSDAESITNIWKTNYTNTTMIDGRLNIKVDSNTYLINTGQDVTLIDTGSGNVLGPNMGSMLTNLKASGYEPEDVDQILLTHAHPDHINGLVIDNQMTFPNATVYLKKTDYDFWVNIIPNLKDLLAPYMAKNQCILFDSNDAISAGITPVALPGHTMGHTGYQVESQGQKLFVWGDVLHDPDVQLTDLDIEIVLGKFDEKRVNTEISTAKRAVEQVVDDQELIAGAHLPFPGIGHIVKNQNTPGYRFIPVHYNPCN</sequence>
<dbReference type="PANTHER" id="PTHR42978:SF6">
    <property type="entry name" value="QUORUM-QUENCHING LACTONASE YTNP-RELATED"/>
    <property type="match status" value="1"/>
</dbReference>
<name>A0A1Z5H5F9_9LACO</name>
<evidence type="ECO:0000256" key="4">
    <source>
        <dbReference type="ARBA" id="ARBA00022833"/>
    </source>
</evidence>
<dbReference type="RefSeq" id="WP_180245643.1">
    <property type="nucleotide sequence ID" value="NZ_BCMJ01000002.1"/>
</dbReference>
<evidence type="ECO:0000256" key="2">
    <source>
        <dbReference type="ARBA" id="ARBA00022723"/>
    </source>
</evidence>
<evidence type="ECO:0000256" key="1">
    <source>
        <dbReference type="ARBA" id="ARBA00007749"/>
    </source>
</evidence>
<dbReference type="GO" id="GO:0046872">
    <property type="term" value="F:metal ion binding"/>
    <property type="evidence" value="ECO:0007669"/>
    <property type="project" value="UniProtKB-KW"/>
</dbReference>
<evidence type="ECO:0000259" key="5">
    <source>
        <dbReference type="SMART" id="SM00849"/>
    </source>
</evidence>
<dbReference type="Pfam" id="PF00753">
    <property type="entry name" value="Lactamase_B"/>
    <property type="match status" value="1"/>
</dbReference>
<dbReference type="InterPro" id="IPR051013">
    <property type="entry name" value="MBL_superfamily_lactonases"/>
</dbReference>
<evidence type="ECO:0000313" key="6">
    <source>
        <dbReference type="EMBL" id="GAT18421.1"/>
    </source>
</evidence>
<evidence type="ECO:0000313" key="7">
    <source>
        <dbReference type="Proteomes" id="UP000223370"/>
    </source>
</evidence>
<dbReference type="AlphaFoldDB" id="A0A1Z5H5F9"/>
<dbReference type="EMBL" id="BCMJ01000002">
    <property type="protein sequence ID" value="GAT18421.1"/>
    <property type="molecule type" value="Genomic_DNA"/>
</dbReference>
<dbReference type="SUPFAM" id="SSF56281">
    <property type="entry name" value="Metallo-hydrolase/oxidoreductase"/>
    <property type="match status" value="1"/>
</dbReference>
<dbReference type="PANTHER" id="PTHR42978">
    <property type="entry name" value="QUORUM-QUENCHING LACTONASE YTNP-RELATED-RELATED"/>
    <property type="match status" value="1"/>
</dbReference>
<reference evidence="6 7" key="1">
    <citation type="submission" date="2015-11" db="EMBL/GenBank/DDBJ databases">
        <title>Draft genome sequences of new species of the genus Lactobacillus isolated from orchardgrass silage.</title>
        <authorList>
            <person name="Tohno M."/>
            <person name="Tanizawa Y."/>
            <person name="Arita M."/>
        </authorList>
    </citation>
    <scope>NUCLEOTIDE SEQUENCE [LARGE SCALE GENOMIC DNA]</scope>
    <source>
        <strain evidence="6 7">IWT5</strain>
    </source>
</reference>
<protein>
    <submittedName>
        <fullName evidence="6">Metallo-beta-lactamase domain protein</fullName>
    </submittedName>
</protein>
<dbReference type="Proteomes" id="UP000223370">
    <property type="component" value="Unassembled WGS sequence"/>
</dbReference>
<comment type="similarity">
    <text evidence="1">Belongs to the metallo-beta-lactamase superfamily.</text>
</comment>
<keyword evidence="4" id="KW-0862">Zinc</keyword>
<dbReference type="GO" id="GO:0016787">
    <property type="term" value="F:hydrolase activity"/>
    <property type="evidence" value="ECO:0007669"/>
    <property type="project" value="UniProtKB-KW"/>
</dbReference>
<accession>A0A1Z5H5F9</accession>
<keyword evidence="2" id="KW-0479">Metal-binding</keyword>
<keyword evidence="3" id="KW-0378">Hydrolase</keyword>
<dbReference type="Gene3D" id="3.60.15.10">
    <property type="entry name" value="Ribonuclease Z/Hydroxyacylglutathione hydrolase-like"/>
    <property type="match status" value="1"/>
</dbReference>
<evidence type="ECO:0000256" key="3">
    <source>
        <dbReference type="ARBA" id="ARBA00022801"/>
    </source>
</evidence>
<organism evidence="6 7">
    <name type="scientific">Secundilactobacillus silagincola</name>
    <dbReference type="NCBI Taxonomy" id="1714681"/>
    <lineage>
        <taxon>Bacteria</taxon>
        <taxon>Bacillati</taxon>
        <taxon>Bacillota</taxon>
        <taxon>Bacilli</taxon>
        <taxon>Lactobacillales</taxon>
        <taxon>Lactobacillaceae</taxon>
        <taxon>Secundilactobacillus</taxon>
    </lineage>
</organism>
<gene>
    <name evidence="6" type="primary">gloB</name>
    <name evidence="6" type="ORF">IWT5_00695</name>
</gene>
<proteinExistence type="inferred from homology"/>